<dbReference type="GO" id="GO:0015288">
    <property type="term" value="F:porin activity"/>
    <property type="evidence" value="ECO:0007669"/>
    <property type="project" value="UniProtKB-KW"/>
</dbReference>
<evidence type="ECO:0000256" key="11">
    <source>
        <dbReference type="SAM" id="SignalP"/>
    </source>
</evidence>
<keyword evidence="9" id="KW-0472">Membrane</keyword>
<evidence type="ECO:0000259" key="12">
    <source>
        <dbReference type="Pfam" id="PF13609"/>
    </source>
</evidence>
<comment type="subcellular location">
    <subcellularLocation>
        <location evidence="1">Cell outer membrane</location>
        <topology evidence="1">Multi-pass membrane protein</topology>
    </subcellularLocation>
</comment>
<keyword evidence="6 11" id="KW-0732">Signal</keyword>
<evidence type="ECO:0000256" key="7">
    <source>
        <dbReference type="ARBA" id="ARBA00023065"/>
    </source>
</evidence>
<evidence type="ECO:0000313" key="14">
    <source>
        <dbReference type="Proteomes" id="UP000062317"/>
    </source>
</evidence>
<protein>
    <submittedName>
        <fullName evidence="13">Porin</fullName>
    </submittedName>
</protein>
<evidence type="ECO:0000256" key="5">
    <source>
        <dbReference type="ARBA" id="ARBA00022692"/>
    </source>
</evidence>
<dbReference type="SUPFAM" id="SSF56935">
    <property type="entry name" value="Porins"/>
    <property type="match status" value="1"/>
</dbReference>
<comment type="caution">
    <text evidence="13">The sequence shown here is derived from an EMBL/GenBank/DDBJ whole genome shotgun (WGS) entry which is preliminary data.</text>
</comment>
<dbReference type="InterPro" id="IPR033900">
    <property type="entry name" value="Gram_neg_porin_domain"/>
</dbReference>
<keyword evidence="10" id="KW-0998">Cell outer membrane</keyword>
<keyword evidence="4" id="KW-1134">Transmembrane beta strand</keyword>
<keyword evidence="7" id="KW-0406">Ion transport</keyword>
<gene>
    <name evidence="13" type="ORF">WT27_20055</name>
</gene>
<feature type="chain" id="PRO_5007124962" evidence="11">
    <location>
        <begin position="33"/>
        <end position="376"/>
    </location>
</feature>
<dbReference type="RefSeq" id="WP_060110514.1">
    <property type="nucleotide sequence ID" value="NZ_LPEQ01000143.1"/>
</dbReference>
<evidence type="ECO:0000256" key="9">
    <source>
        <dbReference type="ARBA" id="ARBA00023136"/>
    </source>
</evidence>
<reference evidence="13 14" key="1">
    <citation type="submission" date="2015-11" db="EMBL/GenBank/DDBJ databases">
        <title>Expanding the genomic diversity of Burkholderia species for the development of highly accurate diagnostics.</title>
        <authorList>
            <person name="Sahl J."/>
            <person name="Keim P."/>
            <person name="Wagner D."/>
        </authorList>
    </citation>
    <scope>NUCLEOTIDE SEQUENCE [LARGE SCALE GENOMIC DNA]</scope>
    <source>
        <strain evidence="13 14">MSMB1301WGS</strain>
    </source>
</reference>
<keyword evidence="3" id="KW-0813">Transport</keyword>
<evidence type="ECO:0000256" key="4">
    <source>
        <dbReference type="ARBA" id="ARBA00022452"/>
    </source>
</evidence>
<evidence type="ECO:0000313" key="13">
    <source>
        <dbReference type="EMBL" id="KVV36850.1"/>
    </source>
</evidence>
<dbReference type="PANTHER" id="PTHR34501:SF9">
    <property type="entry name" value="MAJOR OUTER MEMBRANE PROTEIN P.IA"/>
    <property type="match status" value="1"/>
</dbReference>
<dbReference type="Proteomes" id="UP000062317">
    <property type="component" value="Unassembled WGS sequence"/>
</dbReference>
<evidence type="ECO:0000256" key="10">
    <source>
        <dbReference type="ARBA" id="ARBA00023237"/>
    </source>
</evidence>
<evidence type="ECO:0000256" key="1">
    <source>
        <dbReference type="ARBA" id="ARBA00004571"/>
    </source>
</evidence>
<evidence type="ECO:0000256" key="8">
    <source>
        <dbReference type="ARBA" id="ARBA00023114"/>
    </source>
</evidence>
<dbReference type="EMBL" id="LPEQ01000143">
    <property type="protein sequence ID" value="KVV36850.1"/>
    <property type="molecule type" value="Genomic_DNA"/>
</dbReference>
<dbReference type="GO" id="GO:0046930">
    <property type="term" value="C:pore complex"/>
    <property type="evidence" value="ECO:0007669"/>
    <property type="project" value="UniProtKB-KW"/>
</dbReference>
<dbReference type="AlphaFoldDB" id="A0A105UWH3"/>
<dbReference type="GO" id="GO:0006811">
    <property type="term" value="P:monoatomic ion transport"/>
    <property type="evidence" value="ECO:0007669"/>
    <property type="project" value="UniProtKB-KW"/>
</dbReference>
<dbReference type="Pfam" id="PF13609">
    <property type="entry name" value="Porin_4"/>
    <property type="match status" value="1"/>
</dbReference>
<keyword evidence="8" id="KW-0626">Porin</keyword>
<comment type="subunit">
    <text evidence="2">Homotrimer.</text>
</comment>
<dbReference type="InterPro" id="IPR023614">
    <property type="entry name" value="Porin_dom_sf"/>
</dbReference>
<feature type="domain" description="Porin" evidence="12">
    <location>
        <begin position="20"/>
        <end position="341"/>
    </location>
</feature>
<evidence type="ECO:0000256" key="6">
    <source>
        <dbReference type="ARBA" id="ARBA00022729"/>
    </source>
</evidence>
<feature type="signal peptide" evidence="11">
    <location>
        <begin position="1"/>
        <end position="32"/>
    </location>
</feature>
<keyword evidence="5" id="KW-0812">Transmembrane</keyword>
<dbReference type="CDD" id="cd00342">
    <property type="entry name" value="gram_neg_porins"/>
    <property type="match status" value="1"/>
</dbReference>
<accession>A0A105UWH3</accession>
<evidence type="ECO:0000256" key="3">
    <source>
        <dbReference type="ARBA" id="ARBA00022448"/>
    </source>
</evidence>
<organism evidence="13 14">
    <name type="scientific">Burkholderia territorii</name>
    <dbReference type="NCBI Taxonomy" id="1503055"/>
    <lineage>
        <taxon>Bacteria</taxon>
        <taxon>Pseudomonadati</taxon>
        <taxon>Pseudomonadota</taxon>
        <taxon>Betaproteobacteria</taxon>
        <taxon>Burkholderiales</taxon>
        <taxon>Burkholderiaceae</taxon>
        <taxon>Burkholderia</taxon>
        <taxon>Burkholderia cepacia complex</taxon>
    </lineage>
</organism>
<dbReference type="InterPro" id="IPR050298">
    <property type="entry name" value="Gram-neg_bact_OMP"/>
</dbReference>
<name>A0A105UWH3_9BURK</name>
<keyword evidence="14" id="KW-1185">Reference proteome</keyword>
<evidence type="ECO:0000256" key="2">
    <source>
        <dbReference type="ARBA" id="ARBA00011233"/>
    </source>
</evidence>
<proteinExistence type="predicted"/>
<dbReference type="InterPro" id="IPR002299">
    <property type="entry name" value="Porin_Neis"/>
</dbReference>
<dbReference type="PANTHER" id="PTHR34501">
    <property type="entry name" value="PROTEIN YDDL-RELATED"/>
    <property type="match status" value="1"/>
</dbReference>
<dbReference type="PRINTS" id="PR00184">
    <property type="entry name" value="NEISSPPORIN"/>
</dbReference>
<sequence>MNHPNGPADRLAVPLARLVAALLACATLPAAAQSNVTLYGRVDTAIEYANTGPNHVMRMGSGNLWASQWGLKGVEDLGGGYATIFKLEDGFNAASGALSNSSALFGREAWVGITGPFGGVQFGELYTILHTTLVTYSLPGLGAGLAWGNATNNFVGPAFLRVRNSMRYTSPRYAGLMLRAMAARGTNGAAGQPATLGDTYGVGVNYVRGGLSVDADYMQQKFSPAAVSTLGPASTAANGNYTLGAISYDFNVVKVAALYLRHRGGPDVATAIDSQSAYPHSDTMELSATVPIGRASLLLSVGHYRKVADSDGNANSYGIRFDYPLSKRTVLYTGAAMVRNGAHARFVVNGAAGGGVAVAKPGATASSIVAGILTAF</sequence>
<dbReference type="Gene3D" id="2.40.160.10">
    <property type="entry name" value="Porin"/>
    <property type="match status" value="1"/>
</dbReference>
<dbReference type="GO" id="GO:0009279">
    <property type="term" value="C:cell outer membrane"/>
    <property type="evidence" value="ECO:0007669"/>
    <property type="project" value="UniProtKB-SubCell"/>
</dbReference>